<reference evidence="1" key="1">
    <citation type="submission" date="2020-02" db="EMBL/GenBank/DDBJ databases">
        <authorList>
            <person name="Meier V. D."/>
        </authorList>
    </citation>
    <scope>NUCLEOTIDE SEQUENCE</scope>
    <source>
        <strain evidence="1">AVDCRST_MAG77</strain>
    </source>
</reference>
<gene>
    <name evidence="1" type="ORF">AVDCRST_MAG77-618</name>
</gene>
<protein>
    <submittedName>
        <fullName evidence="1">Uncharacterized protein</fullName>
    </submittedName>
</protein>
<evidence type="ECO:0000313" key="1">
    <source>
        <dbReference type="EMBL" id="CAA9223813.1"/>
    </source>
</evidence>
<accession>A0A6J4HIY4</accession>
<dbReference type="EMBL" id="CADCTC010000040">
    <property type="protein sequence ID" value="CAA9223813.1"/>
    <property type="molecule type" value="Genomic_DNA"/>
</dbReference>
<dbReference type="AlphaFoldDB" id="A0A6J4HIY4"/>
<sequence length="70" mass="7139">MDLAAGRVEDAGIYAGAGCPELLERDVHPGAHAFSGAKAFDWMARHLGHTGGSGLRGRSGPFSPSGICST</sequence>
<proteinExistence type="predicted"/>
<organism evidence="1">
    <name type="scientific">uncultured Chloroflexota bacterium</name>
    <dbReference type="NCBI Taxonomy" id="166587"/>
    <lineage>
        <taxon>Bacteria</taxon>
        <taxon>Bacillati</taxon>
        <taxon>Chloroflexota</taxon>
        <taxon>environmental samples</taxon>
    </lineage>
</organism>
<name>A0A6J4HIY4_9CHLR</name>